<dbReference type="InterPro" id="IPR006073">
    <property type="entry name" value="GTP-bd"/>
</dbReference>
<dbReference type="GO" id="GO:0005829">
    <property type="term" value="C:cytosol"/>
    <property type="evidence" value="ECO:0007669"/>
    <property type="project" value="TreeGrafter"/>
</dbReference>
<organism evidence="5 6">
    <name type="scientific">Candidatus Roizmanbacteria bacterium RIFCSPLOWO2_02_FULL_38_10</name>
    <dbReference type="NCBI Taxonomy" id="1802074"/>
    <lineage>
        <taxon>Bacteria</taxon>
        <taxon>Candidatus Roizmaniibacteriota</taxon>
    </lineage>
</organism>
<dbReference type="InterPro" id="IPR030388">
    <property type="entry name" value="G_ERA_dom"/>
</dbReference>
<dbReference type="NCBIfam" id="TIGR00231">
    <property type="entry name" value="small_GTP"/>
    <property type="match status" value="1"/>
</dbReference>
<feature type="region of interest" description="G2" evidence="3">
    <location>
        <begin position="36"/>
        <end position="40"/>
    </location>
</feature>
<dbReference type="InterPro" id="IPR027417">
    <property type="entry name" value="P-loop_NTPase"/>
</dbReference>
<accession>A0A1F7JLV9</accession>
<feature type="region of interest" description="G1" evidence="3">
    <location>
        <begin position="10"/>
        <end position="17"/>
    </location>
</feature>
<feature type="domain" description="Era-type G" evidence="4">
    <location>
        <begin position="2"/>
        <end position="168"/>
    </location>
</feature>
<reference evidence="5 6" key="1">
    <citation type="journal article" date="2016" name="Nat. Commun.">
        <title>Thousands of microbial genomes shed light on interconnected biogeochemical processes in an aquifer system.</title>
        <authorList>
            <person name="Anantharaman K."/>
            <person name="Brown C.T."/>
            <person name="Hug L.A."/>
            <person name="Sharon I."/>
            <person name="Castelle C.J."/>
            <person name="Probst A.J."/>
            <person name="Thomas B.C."/>
            <person name="Singh A."/>
            <person name="Wilkins M.J."/>
            <person name="Karaoz U."/>
            <person name="Brodie E.L."/>
            <person name="Williams K.H."/>
            <person name="Hubbard S.S."/>
            <person name="Banfield J.F."/>
        </authorList>
    </citation>
    <scope>NUCLEOTIDE SEQUENCE [LARGE SCALE GENOMIC DNA]</scope>
</reference>
<keyword evidence="3" id="KW-0342">GTP-binding</keyword>
<dbReference type="GO" id="GO:0019843">
    <property type="term" value="F:rRNA binding"/>
    <property type="evidence" value="ECO:0007669"/>
    <property type="project" value="TreeGrafter"/>
</dbReference>
<feature type="region of interest" description="G3" evidence="3">
    <location>
        <begin position="57"/>
        <end position="60"/>
    </location>
</feature>
<dbReference type="PANTHER" id="PTHR42698">
    <property type="entry name" value="GTPASE ERA"/>
    <property type="match status" value="1"/>
</dbReference>
<dbReference type="Pfam" id="PF01926">
    <property type="entry name" value="MMR_HSR1"/>
    <property type="match status" value="1"/>
</dbReference>
<protein>
    <recommendedName>
        <fullName evidence="2">GTPase Era</fullName>
    </recommendedName>
</protein>
<dbReference type="Proteomes" id="UP000176376">
    <property type="component" value="Unassembled WGS sequence"/>
</dbReference>
<evidence type="ECO:0000259" key="4">
    <source>
        <dbReference type="PROSITE" id="PS51713"/>
    </source>
</evidence>
<gene>
    <name evidence="5" type="ORF">A3J15_00955</name>
</gene>
<dbReference type="GO" id="GO:0005525">
    <property type="term" value="F:GTP binding"/>
    <property type="evidence" value="ECO:0007669"/>
    <property type="project" value="UniProtKB-UniRule"/>
</dbReference>
<feature type="region of interest" description="G4" evidence="3">
    <location>
        <begin position="121"/>
        <end position="124"/>
    </location>
</feature>
<dbReference type="NCBIfam" id="TIGR00436">
    <property type="entry name" value="era"/>
    <property type="match status" value="1"/>
</dbReference>
<dbReference type="GO" id="GO:0000028">
    <property type="term" value="P:ribosomal small subunit assembly"/>
    <property type="evidence" value="ECO:0007669"/>
    <property type="project" value="TreeGrafter"/>
</dbReference>
<comment type="similarity">
    <text evidence="1 3">Belongs to the TRAFAC class TrmE-Era-EngA-EngB-Septin-like GTPase superfamily. Era GTPase family.</text>
</comment>
<dbReference type="PANTHER" id="PTHR42698:SF1">
    <property type="entry name" value="GTPASE ERA, MITOCHONDRIAL"/>
    <property type="match status" value="1"/>
</dbReference>
<dbReference type="AlphaFoldDB" id="A0A1F7JLV9"/>
<evidence type="ECO:0000313" key="6">
    <source>
        <dbReference type="Proteomes" id="UP000176376"/>
    </source>
</evidence>
<dbReference type="InterPro" id="IPR005662">
    <property type="entry name" value="GTPase_Era-like"/>
</dbReference>
<dbReference type="InterPro" id="IPR005225">
    <property type="entry name" value="Small_GTP-bd"/>
</dbReference>
<sequence length="202" mass="23228">MKAGTVALIGRPNVGKSTLINNIIGQKVAITSPKAQTTRFPINALYEEEQGQIIFIDTPGIFNKAEDALSKKINKKTLAMLNAEVDIFLYIVDHTRKRDFEEAKILGIMRKIDKPKILVVNKIDIKDPTFLPQYEFLKDEFKDFFYVSALTNKHIKPLIDKIFEYLPEKDKIINSENHVYPALNIDSKTFISEIIREKIFLK</sequence>
<dbReference type="PROSITE" id="PS51713">
    <property type="entry name" value="G_ERA"/>
    <property type="match status" value="1"/>
</dbReference>
<feature type="non-terminal residue" evidence="5">
    <location>
        <position position="202"/>
    </location>
</feature>
<dbReference type="GO" id="GO:0043024">
    <property type="term" value="F:ribosomal small subunit binding"/>
    <property type="evidence" value="ECO:0007669"/>
    <property type="project" value="TreeGrafter"/>
</dbReference>
<dbReference type="PRINTS" id="PR00326">
    <property type="entry name" value="GTP1OBG"/>
</dbReference>
<dbReference type="EMBL" id="MGAY01000029">
    <property type="protein sequence ID" value="OGK56612.1"/>
    <property type="molecule type" value="Genomic_DNA"/>
</dbReference>
<keyword evidence="3" id="KW-0547">Nucleotide-binding</keyword>
<evidence type="ECO:0000256" key="1">
    <source>
        <dbReference type="ARBA" id="ARBA00007921"/>
    </source>
</evidence>
<dbReference type="CDD" id="cd04163">
    <property type="entry name" value="Era"/>
    <property type="match status" value="1"/>
</dbReference>
<proteinExistence type="inferred from homology"/>
<comment type="caution">
    <text evidence="5">The sequence shown here is derived from an EMBL/GenBank/DDBJ whole genome shotgun (WGS) entry which is preliminary data.</text>
</comment>
<evidence type="ECO:0000256" key="2">
    <source>
        <dbReference type="ARBA" id="ARBA00020484"/>
    </source>
</evidence>
<evidence type="ECO:0000256" key="3">
    <source>
        <dbReference type="PROSITE-ProRule" id="PRU01050"/>
    </source>
</evidence>
<dbReference type="STRING" id="1802074.A3J15_00955"/>
<dbReference type="SUPFAM" id="SSF52540">
    <property type="entry name" value="P-loop containing nucleoside triphosphate hydrolases"/>
    <property type="match status" value="1"/>
</dbReference>
<evidence type="ECO:0000313" key="5">
    <source>
        <dbReference type="EMBL" id="OGK56612.1"/>
    </source>
</evidence>
<dbReference type="Gene3D" id="3.40.50.300">
    <property type="entry name" value="P-loop containing nucleotide triphosphate hydrolases"/>
    <property type="match status" value="1"/>
</dbReference>
<name>A0A1F7JLV9_9BACT</name>
<feature type="region of interest" description="G5" evidence="3">
    <location>
        <begin position="147"/>
        <end position="149"/>
    </location>
</feature>